<keyword evidence="2" id="KW-0963">Cytoplasm</keyword>
<reference evidence="14" key="2">
    <citation type="submission" date="2025-08" db="UniProtKB">
        <authorList>
            <consortium name="RefSeq"/>
        </authorList>
    </citation>
    <scope>IDENTIFICATION</scope>
    <source>
        <tissue evidence="14">Leaf</tissue>
    </source>
</reference>
<evidence type="ECO:0000256" key="7">
    <source>
        <dbReference type="ARBA" id="ARBA00023212"/>
    </source>
</evidence>
<evidence type="ECO:0000256" key="4">
    <source>
        <dbReference type="ARBA" id="ARBA00022741"/>
    </source>
</evidence>
<gene>
    <name evidence="14" type="primary">LOC110786678</name>
</gene>
<feature type="domain" description="Kinesin motor" evidence="12">
    <location>
        <begin position="66"/>
        <end position="410"/>
    </location>
</feature>
<dbReference type="Pfam" id="PF00225">
    <property type="entry name" value="Kinesin"/>
    <property type="match status" value="1"/>
</dbReference>
<dbReference type="AlphaFoldDB" id="A0A9R0ID56"/>
<dbReference type="PROSITE" id="PS00411">
    <property type="entry name" value="KINESIN_MOTOR_1"/>
    <property type="match status" value="1"/>
</dbReference>
<dbReference type="InterPro" id="IPR001752">
    <property type="entry name" value="Kinesin_motor_dom"/>
</dbReference>
<dbReference type="Gene3D" id="3.40.850.10">
    <property type="entry name" value="Kinesin motor domain"/>
    <property type="match status" value="1"/>
</dbReference>
<dbReference type="RefSeq" id="XP_021846932.2">
    <property type="nucleotide sequence ID" value="XM_021991240.2"/>
</dbReference>
<accession>A0A9R0ID56</accession>
<comment type="function">
    <text evidence="9">Responsible for microtubule translocation. May be important for the organization of phragmoplast-specific arrays of microtubules. Plays an essential role in stabilizing the mitotic spindle. Required during mitotic cytokinesis.</text>
</comment>
<reference evidence="13" key="1">
    <citation type="journal article" date="2021" name="Nat. Commun.">
        <title>Genomic analyses provide insights into spinach domestication and the genetic basis of agronomic traits.</title>
        <authorList>
            <person name="Cai X."/>
            <person name="Sun X."/>
            <person name="Xu C."/>
            <person name="Sun H."/>
            <person name="Wang X."/>
            <person name="Ge C."/>
            <person name="Zhang Z."/>
            <person name="Wang Q."/>
            <person name="Fei Z."/>
            <person name="Jiao C."/>
            <person name="Wang Q."/>
        </authorList>
    </citation>
    <scope>NUCLEOTIDE SEQUENCE [LARGE SCALE GENOMIC DNA]</scope>
    <source>
        <strain evidence="13">cv. Varoflay</strain>
    </source>
</reference>
<keyword evidence="5 10" id="KW-0067">ATP-binding</keyword>
<dbReference type="InterPro" id="IPR027417">
    <property type="entry name" value="P-loop_NTPase"/>
</dbReference>
<protein>
    <submittedName>
        <fullName evidence="14">Kinesin-like protein KIN-5B</fullName>
    </submittedName>
</protein>
<dbReference type="KEGG" id="soe:110786678"/>
<evidence type="ECO:0000256" key="10">
    <source>
        <dbReference type="PROSITE-ProRule" id="PRU00283"/>
    </source>
</evidence>
<dbReference type="PANTHER" id="PTHR47970:SF32">
    <property type="entry name" value="KINESIN-LIKE PROTEIN KIN-5B"/>
    <property type="match status" value="1"/>
</dbReference>
<organism evidence="13 14">
    <name type="scientific">Spinacia oleracea</name>
    <name type="common">Spinach</name>
    <dbReference type="NCBI Taxonomy" id="3562"/>
    <lineage>
        <taxon>Eukaryota</taxon>
        <taxon>Viridiplantae</taxon>
        <taxon>Streptophyta</taxon>
        <taxon>Embryophyta</taxon>
        <taxon>Tracheophyta</taxon>
        <taxon>Spermatophyta</taxon>
        <taxon>Magnoliopsida</taxon>
        <taxon>eudicotyledons</taxon>
        <taxon>Gunneridae</taxon>
        <taxon>Pentapetalae</taxon>
        <taxon>Caryophyllales</taxon>
        <taxon>Chenopodiaceae</taxon>
        <taxon>Chenopodioideae</taxon>
        <taxon>Anserineae</taxon>
        <taxon>Spinacia</taxon>
    </lineage>
</organism>
<keyword evidence="6 10" id="KW-0505">Motor protein</keyword>
<evidence type="ECO:0000256" key="6">
    <source>
        <dbReference type="ARBA" id="ARBA00023175"/>
    </source>
</evidence>
<dbReference type="GO" id="GO:0007018">
    <property type="term" value="P:microtubule-based movement"/>
    <property type="evidence" value="ECO:0007669"/>
    <property type="project" value="InterPro"/>
</dbReference>
<evidence type="ECO:0000313" key="13">
    <source>
        <dbReference type="Proteomes" id="UP000813463"/>
    </source>
</evidence>
<feature type="coiled-coil region" evidence="11">
    <location>
        <begin position="426"/>
        <end position="525"/>
    </location>
</feature>
<dbReference type="GO" id="GO:0005524">
    <property type="term" value="F:ATP binding"/>
    <property type="evidence" value="ECO:0007669"/>
    <property type="project" value="UniProtKB-UniRule"/>
</dbReference>
<proteinExistence type="inferred from homology"/>
<comment type="similarity">
    <text evidence="8">Belongs to the TRAFAC class myosin-kinesin ATPase superfamily. Kinesin family. KIN-5/BimC subfamily.</text>
</comment>
<dbReference type="SMART" id="SM00129">
    <property type="entry name" value="KISc"/>
    <property type="match status" value="1"/>
</dbReference>
<dbReference type="InterPro" id="IPR047241">
    <property type="entry name" value="KIF11-like_kin_motor_dom"/>
</dbReference>
<dbReference type="CDD" id="cd01364">
    <property type="entry name" value="KISc_BimC_Eg5"/>
    <property type="match status" value="1"/>
</dbReference>
<dbReference type="GO" id="GO:0005876">
    <property type="term" value="C:spindle microtubule"/>
    <property type="evidence" value="ECO:0000318"/>
    <property type="project" value="GO_Central"/>
</dbReference>
<evidence type="ECO:0000256" key="9">
    <source>
        <dbReference type="ARBA" id="ARBA00046159"/>
    </source>
</evidence>
<dbReference type="PRINTS" id="PR00380">
    <property type="entry name" value="KINESINHEAVY"/>
</dbReference>
<dbReference type="InterPro" id="IPR019821">
    <property type="entry name" value="Kinesin_motor_CS"/>
</dbReference>
<evidence type="ECO:0000256" key="8">
    <source>
        <dbReference type="ARBA" id="ARBA00034704"/>
    </source>
</evidence>
<keyword evidence="11" id="KW-0175">Coiled coil</keyword>
<comment type="subcellular location">
    <subcellularLocation>
        <location evidence="1">Cytoplasm</location>
        <location evidence="1">Cytoskeleton</location>
        <location evidence="1">Spindle</location>
    </subcellularLocation>
</comment>
<keyword evidence="3" id="KW-0493">Microtubule</keyword>
<dbReference type="Proteomes" id="UP000813463">
    <property type="component" value="Chromosome 1"/>
</dbReference>
<dbReference type="GO" id="GO:0051231">
    <property type="term" value="P:spindle elongation"/>
    <property type="evidence" value="ECO:0000318"/>
    <property type="project" value="GO_Central"/>
</dbReference>
<dbReference type="PROSITE" id="PS50067">
    <property type="entry name" value="KINESIN_MOTOR_2"/>
    <property type="match status" value="1"/>
</dbReference>
<evidence type="ECO:0000256" key="1">
    <source>
        <dbReference type="ARBA" id="ARBA00004186"/>
    </source>
</evidence>
<keyword evidence="13" id="KW-1185">Reference proteome</keyword>
<feature type="binding site" evidence="10">
    <location>
        <begin position="152"/>
        <end position="159"/>
    </location>
    <ligand>
        <name>ATP</name>
        <dbReference type="ChEBI" id="CHEBI:30616"/>
    </ligand>
</feature>
<evidence type="ECO:0000256" key="5">
    <source>
        <dbReference type="ARBA" id="ARBA00022840"/>
    </source>
</evidence>
<dbReference type="GeneID" id="110786678"/>
<dbReference type="PANTHER" id="PTHR47970">
    <property type="entry name" value="KINESIN-LIKE PROTEIN KIF11"/>
    <property type="match status" value="1"/>
</dbReference>
<evidence type="ECO:0000256" key="2">
    <source>
        <dbReference type="ARBA" id="ARBA00022490"/>
    </source>
</evidence>
<dbReference type="InterPro" id="IPR047149">
    <property type="entry name" value="KIF11-like"/>
</dbReference>
<evidence type="ECO:0000259" key="12">
    <source>
        <dbReference type="PROSITE" id="PS50067"/>
    </source>
</evidence>
<dbReference type="GO" id="GO:0072686">
    <property type="term" value="C:mitotic spindle"/>
    <property type="evidence" value="ECO:0000318"/>
    <property type="project" value="GO_Central"/>
</dbReference>
<dbReference type="SUPFAM" id="SSF52540">
    <property type="entry name" value="P-loop containing nucleoside triphosphate hydrolases"/>
    <property type="match status" value="1"/>
</dbReference>
<sequence length="1058" mass="119978">MSTEKMMSMTPDQFRKLGLGVIPSPSPCPFLTPRPERHRMDYSRLSEAKSSSSTSFNRQDRDREVNVQVILRCRPLSDDEQSSNSSRVVTCNELKREVTISQSIANKQVDRLFTFDKVFGPKAQQRSIYDQAIAPIVKEVLDGYNCTIFAYGQTGTGKTYTMEGAMKSKGSEVCAEAGVIPRAVRQIFDILEAQNADYSMKVSFLELYNEEITDLLTSEDNYYSRFSDDKQKKSVSLMEDGRGCVIIRGLEEEVVYTANDIYNLMERGAAKRRTADTLLNKRSSRSHSVFTITVHVKDISIGEEELIKCGKLNLVDLAGSENISRSGVREGRAREAGEINKSLLTLGRVINALVEHSAHIPYRDSKLTRLLRDSLGGKTKTCIIATISPSTHCLEETLSTLDYAYRAKNIKNKPEANKKLSKTVLLKDLYMELERMKQDIRAAREKNGVYIPQERFIHDESEKKGRINRIEQLETELELSRREVQKYQDLYLSEQEEKLDLEVELLDCKKNLESTNKVLQELQEKQKLSITQLQEKESMISKLMNSEISLIQRAKELCSNLGIASEDIAVLHKKIDDKNKLEDQNHELVSMFGTQLDKSLKNLNQTISGSIALQQYQLRCMEEHMWSFLACKDDATKNLESIVEKIAEVHTSTITTLREFSGTQQRKASTDLEYVNSSICSQTVDMNKLLDSLIVEANDVICNIECSLSKQKELLVFSYQQQEQGLQRTMDSAQEITKATLGFFDEICRHASELTNNLEESQTRNHNYLKKFEKVFEEQSVKEEQQAIEKIVSALGTLRTNKAALVTQALRNINETGLKDYVACQKNLSKIQQASTAAKNTLNGHMENVEGNVLTDVYLLTGINGSMKEHIEQCSRQVNNSREHWKRAAHSVKKLNDDGTLRIQSTINKRNCENETAQSQCITTSSVKNAEFDAIVSSLLFKLKDTYMLDSETKEKMNSLSNQCLNQLESMHTEHDKSLTTIQNQMEVCLIKDYKVGEQEAHEQRVVEVPSLTPATVNLHAGISAGERSEPVQVETKTLPPHHQITDWMNRAPFANIN</sequence>
<evidence type="ECO:0000256" key="11">
    <source>
        <dbReference type="SAM" id="Coils"/>
    </source>
</evidence>
<dbReference type="GO" id="GO:0008574">
    <property type="term" value="F:plus-end-directed microtubule motor activity"/>
    <property type="evidence" value="ECO:0000318"/>
    <property type="project" value="GO_Central"/>
</dbReference>
<dbReference type="GO" id="GO:0008017">
    <property type="term" value="F:microtubule binding"/>
    <property type="evidence" value="ECO:0007669"/>
    <property type="project" value="InterPro"/>
</dbReference>
<keyword evidence="4 10" id="KW-0547">Nucleotide-binding</keyword>
<dbReference type="GO" id="GO:0090307">
    <property type="term" value="P:mitotic spindle assembly"/>
    <property type="evidence" value="ECO:0000318"/>
    <property type="project" value="GO_Central"/>
</dbReference>
<name>A0A9R0ID56_SPIOL</name>
<dbReference type="InterPro" id="IPR036961">
    <property type="entry name" value="Kinesin_motor_dom_sf"/>
</dbReference>
<evidence type="ECO:0000256" key="3">
    <source>
        <dbReference type="ARBA" id="ARBA00022701"/>
    </source>
</evidence>
<evidence type="ECO:0000313" key="14">
    <source>
        <dbReference type="RefSeq" id="XP_021846932.2"/>
    </source>
</evidence>
<keyword evidence="7" id="KW-0206">Cytoskeleton</keyword>